<dbReference type="KEGG" id="tho:SP60_00805"/>
<keyword evidence="15" id="KW-1185">Reference proteome</keyword>
<dbReference type="PANTHER" id="PTHR42755">
    <property type="entry name" value="3-DEOXY-MANNO-OCTULOSONATE CYTIDYLYLTRANSFERASE"/>
    <property type="match status" value="1"/>
</dbReference>
<dbReference type="InterPro" id="IPR001296">
    <property type="entry name" value="Glyco_trans_1"/>
</dbReference>
<dbReference type="PANTHER" id="PTHR42755:SF1">
    <property type="entry name" value="3-DEOXY-D-MANNO-OCTULOSONIC ACID TRANSFERASE, MITOCHONDRIAL-RELATED"/>
    <property type="match status" value="1"/>
</dbReference>
<evidence type="ECO:0000256" key="4">
    <source>
        <dbReference type="ARBA" id="ARBA00019077"/>
    </source>
</evidence>
<dbReference type="InterPro" id="IPR039901">
    <property type="entry name" value="Kdotransferase"/>
</dbReference>
<dbReference type="UniPathway" id="UPA00958"/>
<feature type="site" description="Transition state stabilizer" evidence="10">
    <location>
        <position position="129"/>
    </location>
</feature>
<comment type="catalytic activity">
    <reaction evidence="8 11">
        <text>lipid IVA (E. coli) + CMP-3-deoxy-beta-D-manno-octulosonate = alpha-Kdo-(2-&gt;6)-lipid IVA (E. coli) + CMP + H(+)</text>
        <dbReference type="Rhea" id="RHEA:28066"/>
        <dbReference type="ChEBI" id="CHEBI:15378"/>
        <dbReference type="ChEBI" id="CHEBI:58603"/>
        <dbReference type="ChEBI" id="CHEBI:60364"/>
        <dbReference type="ChEBI" id="CHEBI:60377"/>
        <dbReference type="ChEBI" id="CHEBI:85987"/>
        <dbReference type="EC" id="2.4.99.12"/>
    </reaction>
</comment>
<dbReference type="InterPro" id="IPR007507">
    <property type="entry name" value="Glycos_transf_N"/>
</dbReference>
<dbReference type="GO" id="GO:0009245">
    <property type="term" value="P:lipid A biosynthetic process"/>
    <property type="evidence" value="ECO:0007669"/>
    <property type="project" value="TreeGrafter"/>
</dbReference>
<dbReference type="InterPro" id="IPR038107">
    <property type="entry name" value="Glycos_transf_N_sf"/>
</dbReference>
<feature type="domain" description="Glycosyl transferase family 1" evidence="12">
    <location>
        <begin position="295"/>
        <end position="396"/>
    </location>
</feature>
<proteinExistence type="inferred from homology"/>
<evidence type="ECO:0000256" key="2">
    <source>
        <dbReference type="ARBA" id="ARBA00004713"/>
    </source>
</evidence>
<keyword evidence="11" id="KW-1133">Transmembrane helix</keyword>
<feature type="transmembrane region" description="Helical" evidence="11">
    <location>
        <begin position="6"/>
        <end position="23"/>
    </location>
</feature>
<dbReference type="NCBIfam" id="NF004388">
    <property type="entry name" value="PRK05749.1-4"/>
    <property type="match status" value="1"/>
</dbReference>
<dbReference type="Proteomes" id="UP000058020">
    <property type="component" value="Chromosome"/>
</dbReference>
<dbReference type="GO" id="GO:0005886">
    <property type="term" value="C:plasma membrane"/>
    <property type="evidence" value="ECO:0007669"/>
    <property type="project" value="UniProtKB-SubCell"/>
</dbReference>
<gene>
    <name evidence="14" type="ORF">SP60_00805</name>
</gene>
<evidence type="ECO:0000256" key="3">
    <source>
        <dbReference type="ARBA" id="ARBA00012621"/>
    </source>
</evidence>
<dbReference type="STRING" id="1705394.SP60_00805"/>
<evidence type="ECO:0000259" key="13">
    <source>
        <dbReference type="Pfam" id="PF04413"/>
    </source>
</evidence>
<dbReference type="Pfam" id="PF00534">
    <property type="entry name" value="Glycos_transf_1"/>
    <property type="match status" value="1"/>
</dbReference>
<dbReference type="GO" id="GO:0030313">
    <property type="term" value="C:cell envelope"/>
    <property type="evidence" value="ECO:0007669"/>
    <property type="project" value="UniProtKB-SubCell"/>
</dbReference>
<dbReference type="Gene3D" id="3.40.50.11720">
    <property type="entry name" value="3-Deoxy-D-manno-octulosonic-acid transferase, N-terminal domain"/>
    <property type="match status" value="1"/>
</dbReference>
<name>A0A0M4NVH1_9GAMM</name>
<evidence type="ECO:0000256" key="5">
    <source>
        <dbReference type="ARBA" id="ARBA00022519"/>
    </source>
</evidence>
<feature type="site" description="Transition state stabilizer" evidence="10">
    <location>
        <position position="208"/>
    </location>
</feature>
<evidence type="ECO:0000313" key="14">
    <source>
        <dbReference type="EMBL" id="ALE51918.1"/>
    </source>
</evidence>
<comment type="pathway">
    <text evidence="2 11">Bacterial outer membrane biogenesis; LPS core biosynthesis.</text>
</comment>
<dbReference type="EC" id="2.4.99.12" evidence="3 11"/>
<dbReference type="Pfam" id="PF04413">
    <property type="entry name" value="Glycos_transf_N"/>
    <property type="match status" value="1"/>
</dbReference>
<keyword evidence="5" id="KW-0997">Cell inner membrane</keyword>
<evidence type="ECO:0000256" key="6">
    <source>
        <dbReference type="ARBA" id="ARBA00022679"/>
    </source>
</evidence>
<protein>
    <recommendedName>
        <fullName evidence="4 11">3-deoxy-D-manno-octulosonic acid transferase</fullName>
        <shortName evidence="11">Kdo transferase</shortName>
        <ecNumber evidence="3 11">2.4.99.12</ecNumber>
    </recommendedName>
    <alternativeName>
        <fullName evidence="7 11">Lipid IV(A) 3-deoxy-D-manno-octulosonic acid transferase</fullName>
    </alternativeName>
</protein>
<evidence type="ECO:0000256" key="11">
    <source>
        <dbReference type="RuleBase" id="RU365103"/>
    </source>
</evidence>
<evidence type="ECO:0000256" key="8">
    <source>
        <dbReference type="ARBA" id="ARBA00049183"/>
    </source>
</evidence>
<keyword evidence="11" id="KW-0812">Transmembrane</keyword>
<dbReference type="OrthoDB" id="9789797at2"/>
<dbReference type="EMBL" id="CP010552">
    <property type="protein sequence ID" value="ALE51918.1"/>
    <property type="molecule type" value="Genomic_DNA"/>
</dbReference>
<keyword evidence="11" id="KW-0472">Membrane</keyword>
<comment type="function">
    <text evidence="11">Involved in lipopolysaccharide (LPS) biosynthesis. Catalyzes the transfer of 3-deoxy-D-manno-octulosonate (Kdo) residue(s) from CMP-Kdo to lipid IV(A), the tetraacyldisaccharide-1,4'-bisphosphate precursor of lipid A.</text>
</comment>
<dbReference type="FunFam" id="3.40.50.11720:FF:000001">
    <property type="entry name" value="3-deoxy-D-manno-octulosonic acid transferase"/>
    <property type="match status" value="1"/>
</dbReference>
<keyword evidence="6 11" id="KW-0808">Transferase</keyword>
<dbReference type="SUPFAM" id="SSF53756">
    <property type="entry name" value="UDP-Glycosyltransferase/glycogen phosphorylase"/>
    <property type="match status" value="1"/>
</dbReference>
<reference evidence="14 15" key="1">
    <citation type="journal article" date="2015" name="Genome Announc.">
        <title>Genome Sequence of 'Candidatus Thioglobus autotrophica' Strain EF1, a Chemoautotroph from the SUP05 Clade of Marine Gammaproteobacteria.</title>
        <authorList>
            <person name="Shah V."/>
            <person name="Morris R.M."/>
        </authorList>
    </citation>
    <scope>NUCLEOTIDE SEQUENCE [LARGE SCALE GENOMIC DNA]</scope>
    <source>
        <strain evidence="14 15">EF1</strain>
    </source>
</reference>
<comment type="subcellular location">
    <subcellularLocation>
        <location evidence="1">Cell envelope</location>
    </subcellularLocation>
    <subcellularLocation>
        <location evidence="11">Cell membrane</location>
    </subcellularLocation>
</comment>
<dbReference type="AlphaFoldDB" id="A0A0M4NVH1"/>
<dbReference type="GO" id="GO:0043842">
    <property type="term" value="F:Kdo transferase activity"/>
    <property type="evidence" value="ECO:0007669"/>
    <property type="project" value="UniProtKB-EC"/>
</dbReference>
<comment type="similarity">
    <text evidence="11">Belongs to the glycosyltransferase group 1 family.</text>
</comment>
<dbReference type="Gene3D" id="3.40.50.2000">
    <property type="entry name" value="Glycogen Phosphorylase B"/>
    <property type="match status" value="1"/>
</dbReference>
<evidence type="ECO:0000256" key="10">
    <source>
        <dbReference type="PIRSR" id="PIRSR639901-2"/>
    </source>
</evidence>
<feature type="domain" description="3-deoxy-D-manno-octulosonic-acid transferase N-terminal" evidence="13">
    <location>
        <begin position="34"/>
        <end position="210"/>
    </location>
</feature>
<evidence type="ECO:0000256" key="7">
    <source>
        <dbReference type="ARBA" id="ARBA00031445"/>
    </source>
</evidence>
<dbReference type="RefSeq" id="WP_053950834.1">
    <property type="nucleotide sequence ID" value="NZ_CP010552.1"/>
</dbReference>
<evidence type="ECO:0000313" key="15">
    <source>
        <dbReference type="Proteomes" id="UP000058020"/>
    </source>
</evidence>
<organism evidence="14 15">
    <name type="scientific">Candidatus Thioglobus autotrophicus</name>
    <dbReference type="NCBI Taxonomy" id="1705394"/>
    <lineage>
        <taxon>Bacteria</taxon>
        <taxon>Pseudomonadati</taxon>
        <taxon>Pseudomonadota</taxon>
        <taxon>Gammaproteobacteria</taxon>
        <taxon>Candidatus Pseudothioglobaceae</taxon>
        <taxon>Candidatus Thioglobus</taxon>
    </lineage>
</organism>
<keyword evidence="11" id="KW-1003">Cell membrane</keyword>
<evidence type="ECO:0000259" key="12">
    <source>
        <dbReference type="Pfam" id="PF00534"/>
    </source>
</evidence>
<keyword evidence="11" id="KW-0448">Lipopolysaccharide biosynthesis</keyword>
<dbReference type="GO" id="GO:0009244">
    <property type="term" value="P:lipopolysaccharide core region biosynthetic process"/>
    <property type="evidence" value="ECO:0007669"/>
    <property type="project" value="UniProtKB-UniRule"/>
</dbReference>
<feature type="active site" description="Proton acceptor" evidence="9">
    <location>
        <position position="59"/>
    </location>
</feature>
<evidence type="ECO:0000256" key="1">
    <source>
        <dbReference type="ARBA" id="ARBA00004196"/>
    </source>
</evidence>
<accession>A0A0M4NVH1</accession>
<sequence length="416" mass="46716">MNRTLYSLVGYLLLPILIIRLFVKSIKAPSYRKRVSERLGLIQKISTPTIWVHCVSVGEFRASITLIDTLISEHPKHKILVTSTTPTGSSALTQHYGDKILHCYFPFDLSIIVKRYIKRINPDLCILMETEIWPNLIHALRQNNIPSILINARLSDRSLKKYQKFAPKLIRETLNNLTLIATQNQNSATRFIQLGAHDKKVINAGNIKFDLNPVPNSTVTQTLKKIVGHQKVITFASTHLGEESQIINSFLKVQSQLNALLVIIPRHPERFNSVEKLIKNASLSVSRRSDTHVVGKDHVLLGDSMGEMLSYFEISDIVFMGGSLNETGGHNMLEPAALSRPIIFGPNVFNFAEISSDLLKNKASIQVQNSDELFENLIQLLNNPEQLKSLGSNAKHYFESQQGAVKKIAKLVESII</sequence>
<evidence type="ECO:0000256" key="9">
    <source>
        <dbReference type="PIRSR" id="PIRSR639901-1"/>
    </source>
</evidence>